<keyword evidence="4" id="KW-1185">Reference proteome</keyword>
<sequence length="244" mass="26470">MFSFLLTVCLLYVSSVAAGLYGTRPIANTVLSAGRLSTVTWINDNTKPSLTEMGPVRIDLYYQDNYVATVADNVDPLSRHQKVWISPTWGPNGSDYHMRFICEDPPLTIYTADFTITAMDDTSPYGGSEHDAEVSSSSYATKTSASVYTATFSLGPLSISTTFESSSTGQSSTSPSLTSSSINTPVSTSTSPVMTQTENPYMDKAKTGASGSSIWRKTTVDLERIKFRLVFILWPVLIGVTMAL</sequence>
<dbReference type="AlphaFoldDB" id="A0A165CHY4"/>
<evidence type="ECO:0000256" key="2">
    <source>
        <dbReference type="SAM" id="SignalP"/>
    </source>
</evidence>
<dbReference type="OrthoDB" id="3250770at2759"/>
<dbReference type="InParanoid" id="A0A165CHY4"/>
<feature type="chain" id="PRO_5007856037" evidence="2">
    <location>
        <begin position="19"/>
        <end position="244"/>
    </location>
</feature>
<dbReference type="PANTHER" id="PTHR40633:SF1">
    <property type="entry name" value="GPI ANCHORED SERINE-THREONINE RICH PROTEIN (AFU_ORTHOLOGUE AFUA_1G03630)"/>
    <property type="match status" value="1"/>
</dbReference>
<evidence type="ECO:0000313" key="4">
    <source>
        <dbReference type="Proteomes" id="UP000076871"/>
    </source>
</evidence>
<dbReference type="InterPro" id="IPR052982">
    <property type="entry name" value="SRP1/TIP1-like"/>
</dbReference>
<dbReference type="GeneID" id="63830146"/>
<dbReference type="STRING" id="1314785.A0A165CHY4"/>
<proteinExistence type="predicted"/>
<keyword evidence="2" id="KW-0732">Signal</keyword>
<organism evidence="3 4">
    <name type="scientific">Laetiporus sulphureus 93-53</name>
    <dbReference type="NCBI Taxonomy" id="1314785"/>
    <lineage>
        <taxon>Eukaryota</taxon>
        <taxon>Fungi</taxon>
        <taxon>Dikarya</taxon>
        <taxon>Basidiomycota</taxon>
        <taxon>Agaricomycotina</taxon>
        <taxon>Agaricomycetes</taxon>
        <taxon>Polyporales</taxon>
        <taxon>Laetiporus</taxon>
    </lineage>
</organism>
<protein>
    <submittedName>
        <fullName evidence="3">Uncharacterized protein</fullName>
    </submittedName>
</protein>
<feature type="signal peptide" evidence="2">
    <location>
        <begin position="1"/>
        <end position="18"/>
    </location>
</feature>
<feature type="region of interest" description="Disordered" evidence="1">
    <location>
        <begin position="164"/>
        <end position="209"/>
    </location>
</feature>
<dbReference type="EMBL" id="KV427649">
    <property type="protein sequence ID" value="KZT02851.1"/>
    <property type="molecule type" value="Genomic_DNA"/>
</dbReference>
<dbReference type="RefSeq" id="XP_040760591.1">
    <property type="nucleotide sequence ID" value="XM_040913118.1"/>
</dbReference>
<dbReference type="Proteomes" id="UP000076871">
    <property type="component" value="Unassembled WGS sequence"/>
</dbReference>
<dbReference type="PANTHER" id="PTHR40633">
    <property type="entry name" value="MATRIX PROTEIN, PUTATIVE (AFU_ORTHOLOGUE AFUA_8G05410)-RELATED"/>
    <property type="match status" value="1"/>
</dbReference>
<reference evidence="3 4" key="1">
    <citation type="journal article" date="2016" name="Mol. Biol. Evol.">
        <title>Comparative Genomics of Early-Diverging Mushroom-Forming Fungi Provides Insights into the Origins of Lignocellulose Decay Capabilities.</title>
        <authorList>
            <person name="Nagy L.G."/>
            <person name="Riley R."/>
            <person name="Tritt A."/>
            <person name="Adam C."/>
            <person name="Daum C."/>
            <person name="Floudas D."/>
            <person name="Sun H."/>
            <person name="Yadav J.S."/>
            <person name="Pangilinan J."/>
            <person name="Larsson K.H."/>
            <person name="Matsuura K."/>
            <person name="Barry K."/>
            <person name="Labutti K."/>
            <person name="Kuo R."/>
            <person name="Ohm R.A."/>
            <person name="Bhattacharya S.S."/>
            <person name="Shirouzu T."/>
            <person name="Yoshinaga Y."/>
            <person name="Martin F.M."/>
            <person name="Grigoriev I.V."/>
            <person name="Hibbett D.S."/>
        </authorList>
    </citation>
    <scope>NUCLEOTIDE SEQUENCE [LARGE SCALE GENOMIC DNA]</scope>
    <source>
        <strain evidence="3 4">93-53</strain>
    </source>
</reference>
<evidence type="ECO:0000313" key="3">
    <source>
        <dbReference type="EMBL" id="KZT02851.1"/>
    </source>
</evidence>
<name>A0A165CHY4_9APHY</name>
<evidence type="ECO:0000256" key="1">
    <source>
        <dbReference type="SAM" id="MobiDB-lite"/>
    </source>
</evidence>
<feature type="compositionally biased region" description="Low complexity" evidence="1">
    <location>
        <begin position="164"/>
        <end position="197"/>
    </location>
</feature>
<accession>A0A165CHY4</accession>
<gene>
    <name evidence="3" type="ORF">LAESUDRAFT_762503</name>
</gene>